<dbReference type="AlphaFoldDB" id="A0A9J6A0P6"/>
<dbReference type="PANTHER" id="PTHR44259:SF96">
    <property type="entry name" value="F-BOX PROTEIN SKIP23-LIKE"/>
    <property type="match status" value="1"/>
</dbReference>
<name>A0A9J6A0P6_SOLCO</name>
<dbReference type="InterPro" id="IPR001810">
    <property type="entry name" value="F-box_dom"/>
</dbReference>
<dbReference type="Pfam" id="PF03478">
    <property type="entry name" value="Beta-prop_KIB1-4"/>
    <property type="match status" value="1"/>
</dbReference>
<organism evidence="3 4">
    <name type="scientific">Solanum commersonii</name>
    <name type="common">Commerson's wild potato</name>
    <name type="synonym">Commerson's nightshade</name>
    <dbReference type="NCBI Taxonomy" id="4109"/>
    <lineage>
        <taxon>Eukaryota</taxon>
        <taxon>Viridiplantae</taxon>
        <taxon>Streptophyta</taxon>
        <taxon>Embryophyta</taxon>
        <taxon>Tracheophyta</taxon>
        <taxon>Spermatophyta</taxon>
        <taxon>Magnoliopsida</taxon>
        <taxon>eudicotyledons</taxon>
        <taxon>Gunneridae</taxon>
        <taxon>Pentapetalae</taxon>
        <taxon>asterids</taxon>
        <taxon>lamiids</taxon>
        <taxon>Solanales</taxon>
        <taxon>Solanaceae</taxon>
        <taxon>Solanoideae</taxon>
        <taxon>Solaneae</taxon>
        <taxon>Solanum</taxon>
    </lineage>
</organism>
<dbReference type="InterPro" id="IPR050942">
    <property type="entry name" value="F-box_BR-signaling"/>
</dbReference>
<dbReference type="SUPFAM" id="SSF81383">
    <property type="entry name" value="F-box domain"/>
    <property type="match status" value="1"/>
</dbReference>
<dbReference type="Proteomes" id="UP000824120">
    <property type="component" value="Chromosome 3"/>
</dbReference>
<sequence>MARRMPDWLELQDDLLAFIARRLNLIEDYSSFRKVCKSWHSAATKNNFSSDLPRVPWLMLAEEEDNTDGSSCRKFFSLYNGMILKKKMPKASRQKCMESMGWLITIGEDEGEVSLLHPFSGVRIELPHQNTTEDYRRRQTGNLCTFFNRAVLSASPSHTSDYILMVIDGGKGYISFWKPGDLRWNRIILDQSIHPVASGLDVVYFNGYFYGVDGLGRIIVCDVSGSQSSRSHMVAKIPFDLLEVAEQSYILESLGSLFVVLRNGVHLRYFRDDCDRIPLTFIRFEDEDEDEEEDLTYGTTDFRVFQVDLASGKGTETRELGDTAFFVGYNASLSVQASKFPGIKPNHIYFTDHYFGSYLAYEEGGGFDMGVFNLADGSIQPHYNGISLSRISPPTWATPTLY</sequence>
<feature type="domain" description="F-box" evidence="1">
    <location>
        <begin position="8"/>
        <end position="48"/>
    </location>
</feature>
<evidence type="ECO:0008006" key="5">
    <source>
        <dbReference type="Google" id="ProtNLM"/>
    </source>
</evidence>
<gene>
    <name evidence="3" type="ORF">H5410_017973</name>
</gene>
<dbReference type="OrthoDB" id="642536at2759"/>
<dbReference type="Gene3D" id="1.20.1280.50">
    <property type="match status" value="1"/>
</dbReference>
<dbReference type="EMBL" id="JACXVP010000003">
    <property type="protein sequence ID" value="KAG5618149.1"/>
    <property type="molecule type" value="Genomic_DNA"/>
</dbReference>
<protein>
    <recommendedName>
        <fullName evidence="5">Ubiquitin-protein ligase</fullName>
    </recommendedName>
</protein>
<keyword evidence="4" id="KW-1185">Reference proteome</keyword>
<dbReference type="Pfam" id="PF00646">
    <property type="entry name" value="F-box"/>
    <property type="match status" value="1"/>
</dbReference>
<evidence type="ECO:0000259" key="2">
    <source>
        <dbReference type="Pfam" id="PF03478"/>
    </source>
</evidence>
<evidence type="ECO:0000313" key="3">
    <source>
        <dbReference type="EMBL" id="KAG5618149.1"/>
    </source>
</evidence>
<evidence type="ECO:0000259" key="1">
    <source>
        <dbReference type="Pfam" id="PF00646"/>
    </source>
</evidence>
<evidence type="ECO:0000313" key="4">
    <source>
        <dbReference type="Proteomes" id="UP000824120"/>
    </source>
</evidence>
<dbReference type="PANTHER" id="PTHR44259">
    <property type="entry name" value="OS07G0183000 PROTEIN-RELATED"/>
    <property type="match status" value="1"/>
</dbReference>
<feature type="domain" description="KIB1-4 beta-propeller" evidence="2">
    <location>
        <begin position="75"/>
        <end position="373"/>
    </location>
</feature>
<reference evidence="3 4" key="1">
    <citation type="submission" date="2020-09" db="EMBL/GenBank/DDBJ databases">
        <title>De no assembly of potato wild relative species, Solanum commersonii.</title>
        <authorList>
            <person name="Cho K."/>
        </authorList>
    </citation>
    <scope>NUCLEOTIDE SEQUENCE [LARGE SCALE GENOMIC DNA]</scope>
    <source>
        <strain evidence="3">LZ3.2</strain>
        <tissue evidence="3">Leaf</tissue>
    </source>
</reference>
<dbReference type="InterPro" id="IPR005174">
    <property type="entry name" value="KIB1-4_b-propeller"/>
</dbReference>
<dbReference type="InterPro" id="IPR036047">
    <property type="entry name" value="F-box-like_dom_sf"/>
</dbReference>
<comment type="caution">
    <text evidence="3">The sequence shown here is derived from an EMBL/GenBank/DDBJ whole genome shotgun (WGS) entry which is preliminary data.</text>
</comment>
<proteinExistence type="predicted"/>
<accession>A0A9J6A0P6</accession>